<organism evidence="3 4">
    <name type="scientific">Meiothermus hypogaeus NBRC 106114</name>
    <dbReference type="NCBI Taxonomy" id="1227553"/>
    <lineage>
        <taxon>Bacteria</taxon>
        <taxon>Thermotogati</taxon>
        <taxon>Deinococcota</taxon>
        <taxon>Deinococci</taxon>
        <taxon>Thermales</taxon>
        <taxon>Thermaceae</taxon>
        <taxon>Meiothermus</taxon>
    </lineage>
</organism>
<keyword evidence="1" id="KW-0472">Membrane</keyword>
<sequence length="297" mass="32290">MVQKTAPGGRGVWWGIALIAIGLLWLFTSLGWFSWDFWADLWLLWPLVLILFGLNFLLREHPQRIPVLIAVGLLGGGLLWIWNARSGVQGALEQISIPLGPVSQAQIRLAPGVGRLEVSSLEEGSASLVEGPVRLLPGERLERRSDVRGSEAVVVLEARGRTSGAARSREGWELKLSPRVNLRLDVNTGVGETILNLRSLQVSSLEVNSGVGRVQIELPEQGNYRARIDGGVGELDIRIPQNVAVRLEAKTGLGGLEVPNGLLKQGDNRYESPDYASTANKADLEVKGGVGRVVIRR</sequence>
<keyword evidence="1" id="KW-0812">Transmembrane</keyword>
<dbReference type="AlphaFoldDB" id="A0A511R5L0"/>
<keyword evidence="1" id="KW-1133">Transmembrane helix</keyword>
<evidence type="ECO:0000259" key="2">
    <source>
        <dbReference type="Pfam" id="PF18917"/>
    </source>
</evidence>
<comment type="caution">
    <text evidence="3">The sequence shown here is derived from an EMBL/GenBank/DDBJ whole genome shotgun (WGS) entry which is preliminary data.</text>
</comment>
<evidence type="ECO:0000256" key="1">
    <source>
        <dbReference type="SAM" id="Phobius"/>
    </source>
</evidence>
<proteinExistence type="predicted"/>
<evidence type="ECO:0000313" key="3">
    <source>
        <dbReference type="EMBL" id="GEM84202.1"/>
    </source>
</evidence>
<feature type="transmembrane region" description="Helical" evidence="1">
    <location>
        <begin position="41"/>
        <end position="58"/>
    </location>
</feature>
<feature type="transmembrane region" description="Helical" evidence="1">
    <location>
        <begin position="65"/>
        <end position="82"/>
    </location>
</feature>
<dbReference type="InterPro" id="IPR043726">
    <property type="entry name" value="LiaI-LiaF-like_TM1"/>
</dbReference>
<dbReference type="Proteomes" id="UP000321197">
    <property type="component" value="Unassembled WGS sequence"/>
</dbReference>
<gene>
    <name evidence="3" type="ORF">MHY01S_23680</name>
</gene>
<name>A0A511R5L0_9DEIN</name>
<reference evidence="3 4" key="1">
    <citation type="submission" date="2019-07" db="EMBL/GenBank/DDBJ databases">
        <title>Whole genome shotgun sequence of Meiothermus hypogaeus NBRC 106114.</title>
        <authorList>
            <person name="Hosoyama A."/>
            <person name="Uohara A."/>
            <person name="Ohji S."/>
            <person name="Ichikawa N."/>
        </authorList>
    </citation>
    <scope>NUCLEOTIDE SEQUENCE [LARGE SCALE GENOMIC DNA]</scope>
    <source>
        <strain evidence="3 4">NBRC 106114</strain>
    </source>
</reference>
<dbReference type="OrthoDB" id="941984at2"/>
<dbReference type="EMBL" id="BJXL01000083">
    <property type="protein sequence ID" value="GEM84202.1"/>
    <property type="molecule type" value="Genomic_DNA"/>
</dbReference>
<accession>A0A511R5L0</accession>
<protein>
    <recommendedName>
        <fullName evidence="2">LiaI-LiaF-like transmembrane region domain-containing protein</fullName>
    </recommendedName>
</protein>
<evidence type="ECO:0000313" key="4">
    <source>
        <dbReference type="Proteomes" id="UP000321197"/>
    </source>
</evidence>
<feature type="transmembrane region" description="Helical" evidence="1">
    <location>
        <begin position="12"/>
        <end position="35"/>
    </location>
</feature>
<dbReference type="RefSeq" id="WP_119340684.1">
    <property type="nucleotide sequence ID" value="NZ_BJXL01000083.1"/>
</dbReference>
<feature type="domain" description="LiaI-LiaF-like transmembrane region" evidence="2">
    <location>
        <begin position="12"/>
        <end position="57"/>
    </location>
</feature>
<dbReference type="Pfam" id="PF18917">
    <property type="entry name" value="LiaI-LiaF-like_TM1"/>
    <property type="match status" value="1"/>
</dbReference>